<evidence type="ECO:0000256" key="4">
    <source>
        <dbReference type="ARBA" id="ARBA00051722"/>
    </source>
</evidence>
<dbReference type="AlphaFoldDB" id="A0A2W1NNI1"/>
<dbReference type="PANTHER" id="PTHR39181:SF1">
    <property type="entry name" value="TYROSINE-PROTEIN PHOSPHATASE YWQE"/>
    <property type="match status" value="1"/>
</dbReference>
<sequence>MIDIHCHILPGLDDGAQTLEDALAMAEAAVEQGIHTIIATPHHATRSYDNEADTVRDAIQQLNTSLYLHNIPLNIVPGHEIRVHAKLLDELDSHKLLTLNESRYIMLELPRDHIPAGINETLYELRLRRLVPVIAHPERHTELLSEPARLPELAEQGVLFQLTAGSVLGHFGKAVQKFSLSLCREGLIHFIGSDAHNAIRSIDQLDAAYDFIDMRIEEGLSNHYRQNAYHLTENMEISEWNFHTKKKRWFAFW</sequence>
<dbReference type="EMBL" id="NHRJ02000007">
    <property type="protein sequence ID" value="PZE20483.1"/>
    <property type="molecule type" value="Genomic_DNA"/>
</dbReference>
<dbReference type="Gene3D" id="3.20.20.140">
    <property type="entry name" value="Metal-dependent hydrolases"/>
    <property type="match status" value="1"/>
</dbReference>
<dbReference type="GO" id="GO:0030145">
    <property type="term" value="F:manganese ion binding"/>
    <property type="evidence" value="ECO:0007669"/>
    <property type="project" value="UniProtKB-UniRule"/>
</dbReference>
<organism evidence="6 7">
    <name type="scientific">Paenibacillus xerothermodurans</name>
    <dbReference type="NCBI Taxonomy" id="1977292"/>
    <lineage>
        <taxon>Bacteria</taxon>
        <taxon>Bacillati</taxon>
        <taxon>Bacillota</taxon>
        <taxon>Bacilli</taxon>
        <taxon>Bacillales</taxon>
        <taxon>Paenibacillaceae</taxon>
        <taxon>Paenibacillus</taxon>
    </lineage>
</organism>
<evidence type="ECO:0000313" key="6">
    <source>
        <dbReference type="EMBL" id="PZE20483.1"/>
    </source>
</evidence>
<dbReference type="Proteomes" id="UP000214746">
    <property type="component" value="Unassembled WGS sequence"/>
</dbReference>
<accession>A0A2W1NNI1</accession>
<reference evidence="6" key="1">
    <citation type="submission" date="2018-06" db="EMBL/GenBank/DDBJ databases">
        <title>Paenibacillus xerothermodurans sp. nov. an extremely dry heat resistant spore forming bacterium isolated from the soil of Cape Canaveral, Florida.</title>
        <authorList>
            <person name="Seuylemezian A."/>
            <person name="Kaur N."/>
            <person name="Patil P."/>
            <person name="Patil P."/>
            <person name="Mayilraj S."/>
            <person name="Vaishampayan P."/>
        </authorList>
    </citation>
    <scope>NUCLEOTIDE SEQUENCE [LARGE SCALE GENOMIC DNA]</scope>
    <source>
        <strain evidence="6">ATCC 27380</strain>
    </source>
</reference>
<dbReference type="PIRSF" id="PIRSF016557">
    <property type="entry name" value="Caps_synth_CpsB"/>
    <property type="match status" value="1"/>
</dbReference>
<evidence type="ECO:0000256" key="3">
    <source>
        <dbReference type="ARBA" id="ARBA00022912"/>
    </source>
</evidence>
<keyword evidence="2 5" id="KW-0378">Hydrolase</keyword>
<dbReference type="OrthoDB" id="9788539at2"/>
<evidence type="ECO:0000256" key="2">
    <source>
        <dbReference type="ARBA" id="ARBA00022801"/>
    </source>
</evidence>
<dbReference type="RefSeq" id="WP_089200561.1">
    <property type="nucleotide sequence ID" value="NZ_NHRJ02000007.1"/>
</dbReference>
<protein>
    <recommendedName>
        <fullName evidence="5">Tyrosine-protein phosphatase</fullName>
        <ecNumber evidence="5">3.1.3.48</ecNumber>
    </recommendedName>
</protein>
<dbReference type="SUPFAM" id="SSF89550">
    <property type="entry name" value="PHP domain-like"/>
    <property type="match status" value="1"/>
</dbReference>
<evidence type="ECO:0000313" key="7">
    <source>
        <dbReference type="Proteomes" id="UP000214746"/>
    </source>
</evidence>
<keyword evidence="3 5" id="KW-0904">Protein phosphatase</keyword>
<evidence type="ECO:0000256" key="5">
    <source>
        <dbReference type="PIRNR" id="PIRNR016557"/>
    </source>
</evidence>
<comment type="similarity">
    <text evidence="1 5">Belongs to the metallo-dependent hydrolases superfamily. CpsB/CapC family.</text>
</comment>
<dbReference type="GO" id="GO:0004725">
    <property type="term" value="F:protein tyrosine phosphatase activity"/>
    <property type="evidence" value="ECO:0007669"/>
    <property type="project" value="UniProtKB-UniRule"/>
</dbReference>
<dbReference type="PANTHER" id="PTHR39181">
    <property type="entry name" value="TYROSINE-PROTEIN PHOSPHATASE YWQE"/>
    <property type="match status" value="1"/>
</dbReference>
<dbReference type="Pfam" id="PF19567">
    <property type="entry name" value="CpsB_CapC"/>
    <property type="match status" value="1"/>
</dbReference>
<evidence type="ECO:0000256" key="1">
    <source>
        <dbReference type="ARBA" id="ARBA00005750"/>
    </source>
</evidence>
<comment type="caution">
    <text evidence="6">The sequence shown here is derived from an EMBL/GenBank/DDBJ whole genome shotgun (WGS) entry which is preliminary data.</text>
</comment>
<dbReference type="InterPro" id="IPR016195">
    <property type="entry name" value="Pol/histidinol_Pase-like"/>
</dbReference>
<gene>
    <name evidence="6" type="ORF">CBW46_013705</name>
</gene>
<name>A0A2W1NNI1_PAEXE</name>
<proteinExistence type="inferred from homology"/>
<keyword evidence="7" id="KW-1185">Reference proteome</keyword>
<dbReference type="EC" id="3.1.3.48" evidence="5"/>
<comment type="catalytic activity">
    <reaction evidence="4 5">
        <text>O-phospho-L-tyrosyl-[protein] + H2O = L-tyrosyl-[protein] + phosphate</text>
        <dbReference type="Rhea" id="RHEA:10684"/>
        <dbReference type="Rhea" id="RHEA-COMP:10136"/>
        <dbReference type="Rhea" id="RHEA-COMP:20101"/>
        <dbReference type="ChEBI" id="CHEBI:15377"/>
        <dbReference type="ChEBI" id="CHEBI:43474"/>
        <dbReference type="ChEBI" id="CHEBI:46858"/>
        <dbReference type="ChEBI" id="CHEBI:61978"/>
        <dbReference type="EC" id="3.1.3.48"/>
    </reaction>
</comment>
<dbReference type="InterPro" id="IPR016667">
    <property type="entry name" value="Caps_polysacc_synth_CpsB/CapC"/>
</dbReference>